<evidence type="ECO:0000256" key="4">
    <source>
        <dbReference type="ARBA" id="ARBA00022729"/>
    </source>
</evidence>
<dbReference type="InterPro" id="IPR019358">
    <property type="entry name" value="NEMP_fam"/>
</dbReference>
<dbReference type="Proteomes" id="UP000815325">
    <property type="component" value="Unassembled WGS sequence"/>
</dbReference>
<dbReference type="PANTHER" id="PTHR13598">
    <property type="entry name" value="AT07567P-RELATED"/>
    <property type="match status" value="1"/>
</dbReference>
<accession>A0ABQ7GT12</accession>
<sequence length="272" mass="29743">MRIVTWLGCLLWAAHCCTAAWASSDAPAAEWCWLDHSERVGFYNKKLTVYKCPSTSPLLLIAYLWSPVKIDIHCPTTRNAVYVAPDMPSLLSATKNKDTAPCGWESLVDRRVCHLQRPAFTQTMVGVEADQDCQVTSEARLDYLMLVSGLGGLVFFYAAPALSSSVVFRLSCGSALFTTGSLIVLLIFLFRFIPHKRTVSAVMAATGSGGMAILRWLTGKWIPPLSQLLQSRAFGAYVLVSAAGGAAATYLYDDRSNPKVNTLIKCIALQHE</sequence>
<evidence type="ECO:0000256" key="3">
    <source>
        <dbReference type="ARBA" id="ARBA00022692"/>
    </source>
</evidence>
<evidence type="ECO:0000256" key="5">
    <source>
        <dbReference type="ARBA" id="ARBA00022989"/>
    </source>
</evidence>
<gene>
    <name evidence="10" type="ORF">DUNSADRAFT_3897</name>
</gene>
<organism evidence="10 11">
    <name type="scientific">Dunaliella salina</name>
    <name type="common">Green alga</name>
    <name type="synonym">Protococcus salinus</name>
    <dbReference type="NCBI Taxonomy" id="3046"/>
    <lineage>
        <taxon>Eukaryota</taxon>
        <taxon>Viridiplantae</taxon>
        <taxon>Chlorophyta</taxon>
        <taxon>core chlorophytes</taxon>
        <taxon>Chlorophyceae</taxon>
        <taxon>CS clade</taxon>
        <taxon>Chlamydomonadales</taxon>
        <taxon>Dunaliellaceae</taxon>
        <taxon>Dunaliella</taxon>
    </lineage>
</organism>
<feature type="transmembrane region" description="Helical" evidence="8">
    <location>
        <begin position="199"/>
        <end position="217"/>
    </location>
</feature>
<proteinExistence type="inferred from homology"/>
<feature type="transmembrane region" description="Helical" evidence="8">
    <location>
        <begin position="174"/>
        <end position="193"/>
    </location>
</feature>
<comment type="subcellular location">
    <subcellularLocation>
        <location evidence="1">Nucleus inner membrane</location>
        <topology evidence="1">Multi-pass membrane protein</topology>
        <orientation evidence="1">Nucleoplasmic side</orientation>
    </subcellularLocation>
</comment>
<feature type="signal peptide" evidence="9">
    <location>
        <begin position="1"/>
        <end position="22"/>
    </location>
</feature>
<keyword evidence="4 9" id="KW-0732">Signal</keyword>
<feature type="transmembrane region" description="Helical" evidence="8">
    <location>
        <begin position="229"/>
        <end position="252"/>
    </location>
</feature>
<comment type="similarity">
    <text evidence="2">Belongs to the NEMP family.</text>
</comment>
<evidence type="ECO:0000313" key="11">
    <source>
        <dbReference type="Proteomes" id="UP000815325"/>
    </source>
</evidence>
<evidence type="ECO:0000256" key="8">
    <source>
        <dbReference type="SAM" id="Phobius"/>
    </source>
</evidence>
<keyword evidence="3 8" id="KW-0812">Transmembrane</keyword>
<dbReference type="EMBL" id="MU069604">
    <property type="protein sequence ID" value="KAF5837754.1"/>
    <property type="molecule type" value="Genomic_DNA"/>
</dbReference>
<evidence type="ECO:0000313" key="10">
    <source>
        <dbReference type="EMBL" id="KAF5837754.1"/>
    </source>
</evidence>
<evidence type="ECO:0000256" key="2">
    <source>
        <dbReference type="ARBA" id="ARBA00005748"/>
    </source>
</evidence>
<keyword evidence="7" id="KW-0539">Nucleus</keyword>
<evidence type="ECO:0000256" key="7">
    <source>
        <dbReference type="ARBA" id="ARBA00023242"/>
    </source>
</evidence>
<evidence type="ECO:0000256" key="6">
    <source>
        <dbReference type="ARBA" id="ARBA00023136"/>
    </source>
</evidence>
<feature type="chain" id="PRO_5045397192" evidence="9">
    <location>
        <begin position="23"/>
        <end position="272"/>
    </location>
</feature>
<feature type="transmembrane region" description="Helical" evidence="8">
    <location>
        <begin position="143"/>
        <end position="162"/>
    </location>
</feature>
<protein>
    <submittedName>
        <fullName evidence="10">Uncharacterized protein</fullName>
    </submittedName>
</protein>
<reference evidence="10" key="1">
    <citation type="submission" date="2017-08" db="EMBL/GenBank/DDBJ databases">
        <authorList>
            <person name="Polle J.E."/>
            <person name="Barry K."/>
            <person name="Cushman J."/>
            <person name="Schmutz J."/>
            <person name="Tran D."/>
            <person name="Hathwaick L.T."/>
            <person name="Yim W.C."/>
            <person name="Jenkins J."/>
            <person name="Mckie-Krisberg Z.M."/>
            <person name="Prochnik S."/>
            <person name="Lindquist E."/>
            <person name="Dockter R.B."/>
            <person name="Adam C."/>
            <person name="Molina H."/>
            <person name="Bunkerborg J."/>
            <person name="Jin E."/>
            <person name="Buchheim M."/>
            <person name="Magnuson J."/>
        </authorList>
    </citation>
    <scope>NUCLEOTIDE SEQUENCE</scope>
    <source>
        <strain evidence="10">CCAP 19/18</strain>
    </source>
</reference>
<evidence type="ECO:0000256" key="1">
    <source>
        <dbReference type="ARBA" id="ARBA00004575"/>
    </source>
</evidence>
<name>A0ABQ7GT12_DUNSA</name>
<keyword evidence="6 8" id="KW-0472">Membrane</keyword>
<evidence type="ECO:0000256" key="9">
    <source>
        <dbReference type="SAM" id="SignalP"/>
    </source>
</evidence>
<keyword evidence="11" id="KW-1185">Reference proteome</keyword>
<comment type="caution">
    <text evidence="10">The sequence shown here is derived from an EMBL/GenBank/DDBJ whole genome shotgun (WGS) entry which is preliminary data.</text>
</comment>
<dbReference type="PANTHER" id="PTHR13598:SF1">
    <property type="entry name" value="AT07567P-RELATED"/>
    <property type="match status" value="1"/>
</dbReference>
<keyword evidence="5 8" id="KW-1133">Transmembrane helix</keyword>
<dbReference type="Pfam" id="PF10225">
    <property type="entry name" value="NEMP"/>
    <property type="match status" value="1"/>
</dbReference>